<dbReference type="InterPro" id="IPR020449">
    <property type="entry name" value="Tscrpt_reg_AraC-type_HTH"/>
</dbReference>
<keyword evidence="3" id="KW-0804">Transcription</keyword>
<proteinExistence type="predicted"/>
<dbReference type="InterPro" id="IPR032687">
    <property type="entry name" value="AraC-type_N"/>
</dbReference>
<dbReference type="OrthoDB" id="6816069at2"/>
<dbReference type="GO" id="GO:0005829">
    <property type="term" value="C:cytosol"/>
    <property type="evidence" value="ECO:0007669"/>
    <property type="project" value="TreeGrafter"/>
</dbReference>
<dbReference type="AlphaFoldDB" id="A0A1N7P914"/>
<keyword evidence="1" id="KW-0805">Transcription regulation</keyword>
<feature type="coiled-coil region" evidence="4">
    <location>
        <begin position="264"/>
        <end position="291"/>
    </location>
</feature>
<evidence type="ECO:0000256" key="1">
    <source>
        <dbReference type="ARBA" id="ARBA00023015"/>
    </source>
</evidence>
<keyword evidence="2" id="KW-0238">DNA-binding</keyword>
<evidence type="ECO:0000256" key="3">
    <source>
        <dbReference type="ARBA" id="ARBA00023163"/>
    </source>
</evidence>
<feature type="domain" description="HTH araC/xylS-type" evidence="5">
    <location>
        <begin position="245"/>
        <end position="341"/>
    </location>
</feature>
<dbReference type="SUPFAM" id="SSF46689">
    <property type="entry name" value="Homeodomain-like"/>
    <property type="match status" value="1"/>
</dbReference>
<evidence type="ECO:0000313" key="6">
    <source>
        <dbReference type="EMBL" id="SIT07125.1"/>
    </source>
</evidence>
<gene>
    <name evidence="6" type="ORF">SAMN05421686_10925</name>
</gene>
<dbReference type="Gene3D" id="1.10.10.60">
    <property type="entry name" value="Homeodomain-like"/>
    <property type="match status" value="1"/>
</dbReference>
<organism evidence="6 7">
    <name type="scientific">Thalassolituus maritimus</name>
    <dbReference type="NCBI Taxonomy" id="484498"/>
    <lineage>
        <taxon>Bacteria</taxon>
        <taxon>Pseudomonadati</taxon>
        <taxon>Pseudomonadota</taxon>
        <taxon>Gammaproteobacteria</taxon>
        <taxon>Oceanospirillales</taxon>
        <taxon>Oceanospirillaceae</taxon>
        <taxon>Thalassolituus</taxon>
    </lineage>
</organism>
<evidence type="ECO:0000256" key="4">
    <source>
        <dbReference type="SAM" id="Coils"/>
    </source>
</evidence>
<dbReference type="Proteomes" id="UP000185639">
    <property type="component" value="Unassembled WGS sequence"/>
</dbReference>
<dbReference type="EMBL" id="FTOH01000009">
    <property type="protein sequence ID" value="SIT07125.1"/>
    <property type="molecule type" value="Genomic_DNA"/>
</dbReference>
<dbReference type="STRING" id="484498.SAMN05421686_10925"/>
<dbReference type="PANTHER" id="PTHR47894:SF1">
    <property type="entry name" value="HTH-TYPE TRANSCRIPTIONAL REGULATOR VQSM"/>
    <property type="match status" value="1"/>
</dbReference>
<evidence type="ECO:0000256" key="2">
    <source>
        <dbReference type="ARBA" id="ARBA00023125"/>
    </source>
</evidence>
<dbReference type="RefSeq" id="WP_076517022.1">
    <property type="nucleotide sequence ID" value="NZ_FTOH01000009.1"/>
</dbReference>
<protein>
    <submittedName>
        <fullName evidence="6">Transcriptional regulator, AraC family</fullName>
    </submittedName>
</protein>
<dbReference type="Pfam" id="PF12833">
    <property type="entry name" value="HTH_18"/>
    <property type="match status" value="1"/>
</dbReference>
<evidence type="ECO:0000313" key="7">
    <source>
        <dbReference type="Proteomes" id="UP000185639"/>
    </source>
</evidence>
<sequence length="346" mass="38526">MPGRQEISAVHPLFTNEYLIPLLELLANRGISPAQLVANTRLSPRALGQPGTHISAREYDQIVRNAYRLSNDPLLGLEHGRRMSIASHGFLGFAVMASETLGEGLSLAVRYAGTRTGLARIRFRQGQDECALEIIRAAALPDSYPFIAHNILSTLVTIARFLTRNNDILAPIIRLVESAQRPVAFYEQLLGCDVEFNCDQYELVLPKAALSLEVSTANSVARHSAEQECERLLAEAPGEHIDLASRVRTLLISYGSGLSLEDVAERLRISARSLNRQLAQLNTSFRKMVEEVRREQATRLLGNSSMKVSEIAEQLGYTDTSNFVRAFRKWMGITPLNYRKLTKHVS</sequence>
<keyword evidence="4" id="KW-0175">Coiled coil</keyword>
<dbReference type="Pfam" id="PF12625">
    <property type="entry name" value="Arabinose_bd"/>
    <property type="match status" value="1"/>
</dbReference>
<dbReference type="SMART" id="SM00342">
    <property type="entry name" value="HTH_ARAC"/>
    <property type="match status" value="1"/>
</dbReference>
<dbReference type="GO" id="GO:0003700">
    <property type="term" value="F:DNA-binding transcription factor activity"/>
    <property type="evidence" value="ECO:0007669"/>
    <property type="project" value="InterPro"/>
</dbReference>
<dbReference type="PRINTS" id="PR00032">
    <property type="entry name" value="HTHARAC"/>
</dbReference>
<dbReference type="InterPro" id="IPR009057">
    <property type="entry name" value="Homeodomain-like_sf"/>
</dbReference>
<dbReference type="PROSITE" id="PS01124">
    <property type="entry name" value="HTH_ARAC_FAMILY_2"/>
    <property type="match status" value="1"/>
</dbReference>
<name>A0A1N7P914_9GAMM</name>
<dbReference type="PANTHER" id="PTHR47894">
    <property type="entry name" value="HTH-TYPE TRANSCRIPTIONAL REGULATOR GADX"/>
    <property type="match status" value="1"/>
</dbReference>
<dbReference type="GO" id="GO:0000976">
    <property type="term" value="F:transcription cis-regulatory region binding"/>
    <property type="evidence" value="ECO:0007669"/>
    <property type="project" value="TreeGrafter"/>
</dbReference>
<dbReference type="InterPro" id="IPR018060">
    <property type="entry name" value="HTH_AraC"/>
</dbReference>
<evidence type="ECO:0000259" key="5">
    <source>
        <dbReference type="PROSITE" id="PS01124"/>
    </source>
</evidence>
<keyword evidence="7" id="KW-1185">Reference proteome</keyword>
<reference evidence="7" key="1">
    <citation type="submission" date="2017-01" db="EMBL/GenBank/DDBJ databases">
        <authorList>
            <person name="Varghese N."/>
            <person name="Submissions S."/>
        </authorList>
    </citation>
    <scope>NUCLEOTIDE SEQUENCE [LARGE SCALE GENOMIC DNA]</scope>
    <source>
        <strain evidence="7">DSM 24913</strain>
    </source>
</reference>
<accession>A0A1N7P914</accession>